<feature type="modified residue" description="4-aspartylphosphate" evidence="6">
    <location>
        <position position="1223"/>
    </location>
</feature>
<feature type="domain" description="Histidine kinase" evidence="8">
    <location>
        <begin position="913"/>
        <end position="1139"/>
    </location>
</feature>
<dbReference type="CDD" id="cd16922">
    <property type="entry name" value="HATPase_EvgS-ArcB-TorS-like"/>
    <property type="match status" value="1"/>
</dbReference>
<evidence type="ECO:0000256" key="7">
    <source>
        <dbReference type="SAM" id="Phobius"/>
    </source>
</evidence>
<dbReference type="Pfam" id="PF00989">
    <property type="entry name" value="PAS"/>
    <property type="match status" value="1"/>
</dbReference>
<keyword evidence="7" id="KW-0812">Transmembrane</keyword>
<dbReference type="GO" id="GO:0006355">
    <property type="term" value="P:regulation of DNA-templated transcription"/>
    <property type="evidence" value="ECO:0007669"/>
    <property type="project" value="InterPro"/>
</dbReference>
<feature type="domain" description="PAC" evidence="11">
    <location>
        <begin position="462"/>
        <end position="514"/>
    </location>
</feature>
<evidence type="ECO:0000313" key="13">
    <source>
        <dbReference type="Proteomes" id="UP001238163"/>
    </source>
</evidence>
<evidence type="ECO:0000259" key="10">
    <source>
        <dbReference type="PROSITE" id="PS50112"/>
    </source>
</evidence>
<feature type="transmembrane region" description="Helical" evidence="7">
    <location>
        <begin position="354"/>
        <end position="380"/>
    </location>
</feature>
<dbReference type="EC" id="2.7.13.3" evidence="2"/>
<dbReference type="InterPro" id="IPR000014">
    <property type="entry name" value="PAS"/>
</dbReference>
<evidence type="ECO:0000256" key="6">
    <source>
        <dbReference type="PROSITE-ProRule" id="PRU00169"/>
    </source>
</evidence>
<dbReference type="Pfam" id="PF08448">
    <property type="entry name" value="PAS_4"/>
    <property type="match status" value="2"/>
</dbReference>
<dbReference type="PROSITE" id="PS50110">
    <property type="entry name" value="RESPONSE_REGULATORY"/>
    <property type="match status" value="1"/>
</dbReference>
<keyword evidence="3 6" id="KW-0597">Phosphoprotein</keyword>
<organism evidence="12 13">
    <name type="scientific">Oligosphaera ethanolica</name>
    <dbReference type="NCBI Taxonomy" id="760260"/>
    <lineage>
        <taxon>Bacteria</taxon>
        <taxon>Pseudomonadati</taxon>
        <taxon>Lentisphaerota</taxon>
        <taxon>Oligosphaeria</taxon>
        <taxon>Oligosphaerales</taxon>
        <taxon>Oligosphaeraceae</taxon>
        <taxon>Oligosphaera</taxon>
    </lineage>
</organism>
<evidence type="ECO:0000259" key="11">
    <source>
        <dbReference type="PROSITE" id="PS50113"/>
    </source>
</evidence>
<dbReference type="InterPro" id="IPR036890">
    <property type="entry name" value="HATPase_C_sf"/>
</dbReference>
<dbReference type="PROSITE" id="PS50112">
    <property type="entry name" value="PAS"/>
    <property type="match status" value="2"/>
</dbReference>
<keyword evidence="4" id="KW-0808">Transferase</keyword>
<dbReference type="SMART" id="SM00091">
    <property type="entry name" value="PAS"/>
    <property type="match status" value="3"/>
</dbReference>
<evidence type="ECO:0000256" key="1">
    <source>
        <dbReference type="ARBA" id="ARBA00000085"/>
    </source>
</evidence>
<dbReference type="SUPFAM" id="SSF55874">
    <property type="entry name" value="ATPase domain of HSP90 chaperone/DNA topoisomerase II/histidine kinase"/>
    <property type="match status" value="1"/>
</dbReference>
<dbReference type="Gene3D" id="3.40.50.2300">
    <property type="match status" value="1"/>
</dbReference>
<dbReference type="CDD" id="cd17546">
    <property type="entry name" value="REC_hyHK_CKI1_RcsC-like"/>
    <property type="match status" value="1"/>
</dbReference>
<dbReference type="Gene3D" id="3.30.450.20">
    <property type="entry name" value="PAS domain"/>
    <property type="match status" value="3"/>
</dbReference>
<feature type="domain" description="PAS" evidence="10">
    <location>
        <begin position="769"/>
        <end position="850"/>
    </location>
</feature>
<evidence type="ECO:0000256" key="3">
    <source>
        <dbReference type="ARBA" id="ARBA00022553"/>
    </source>
</evidence>
<evidence type="ECO:0000259" key="8">
    <source>
        <dbReference type="PROSITE" id="PS50109"/>
    </source>
</evidence>
<dbReference type="SMART" id="SM00448">
    <property type="entry name" value="REC"/>
    <property type="match status" value="1"/>
</dbReference>
<evidence type="ECO:0000256" key="2">
    <source>
        <dbReference type="ARBA" id="ARBA00012438"/>
    </source>
</evidence>
<evidence type="ECO:0000313" key="12">
    <source>
        <dbReference type="EMBL" id="MDQ0290496.1"/>
    </source>
</evidence>
<dbReference type="NCBIfam" id="TIGR00229">
    <property type="entry name" value="sensory_box"/>
    <property type="match status" value="3"/>
</dbReference>
<dbReference type="CDD" id="cd00130">
    <property type="entry name" value="PAS"/>
    <property type="match status" value="1"/>
</dbReference>
<dbReference type="InterPro" id="IPR004358">
    <property type="entry name" value="Sig_transdc_His_kin-like_C"/>
</dbReference>
<dbReference type="InterPro" id="IPR035965">
    <property type="entry name" value="PAS-like_dom_sf"/>
</dbReference>
<reference evidence="12" key="1">
    <citation type="submission" date="2023-07" db="EMBL/GenBank/DDBJ databases">
        <title>Genomic Encyclopedia of Type Strains, Phase IV (KMG-IV): sequencing the most valuable type-strain genomes for metagenomic binning, comparative biology and taxonomic classification.</title>
        <authorList>
            <person name="Goeker M."/>
        </authorList>
    </citation>
    <scope>NUCLEOTIDE SEQUENCE</scope>
    <source>
        <strain evidence="12">DSM 24202</strain>
    </source>
</reference>
<feature type="domain" description="PAS" evidence="10">
    <location>
        <begin position="392"/>
        <end position="436"/>
    </location>
</feature>
<keyword evidence="5" id="KW-0418">Kinase</keyword>
<dbReference type="InterPro" id="IPR000700">
    <property type="entry name" value="PAS-assoc_C"/>
</dbReference>
<dbReference type="SUPFAM" id="SSF55785">
    <property type="entry name" value="PYP-like sensor domain (PAS domain)"/>
    <property type="match status" value="3"/>
</dbReference>
<sequence length="1297" mass="145231">MTIQASSIVKSRRCGNGCGCRWLILLMLALVSRGDDATQGRRELTTLLLNSYHYTYLWTKEFMDGFLSHPGTSPANAQVDPVSMDYLRAPDGVQQIRERVLTAIGNDQYDIVVGINTPALDTLAQHADELPAHVQYIFGGFYADSEALRAKLPRSTALWLEFPVEENIALGLKMYPKTKKVAVITHSNRTGKQIHRRLLAELPSDGPVEYVLLNGADTSTDEMLAVLYGMPQQSFVVIAAWHGSSDGDYGYYRNVYELMVRVSQGPVFSCSYIGCGLLGGVQVPAAEFGKRMAQLLDKVRLGTLAEQIVPELMPCTVRFDYDVLQRFPPAPGSIPESAEIVNRPKRFFEEYPHLVLVTVLALVALSAFFLMVGLFFISYLRLRQLKQSMSALANNLRTTLESIGEAVIVTDPHGRITIFNRKAESLTGFSRDEAVGAMQGQIYKTTAESRSVAEDEGGQDLGRHYVRLQQKDGSPRHIAENIAIIRDKEWHFLGKIVVFRDMTREYRYEERLRLSHSLMRKAAEMAGLGYCSVDLASETIIKASAELPCCWPEEAGRPVPAKRWLSAADYQHFHQAIARMREGRQHDCNLPFSSDYGGARRHYLFVAREVSEDNGNGHDGRTAFAVIQDVTQLRSADEEKRKTNLILDVILENLPALVFIRDVHDDYRNIRVNKMYCELHQASEEQLLGKNVFEQYPPEVARRQREMDESCRRAPGRVQQCIEELKFHGRDYVFNTQKIVVSSGERELLIGISFDITEQEQNRRDLLETSMMLQTLLDEIPVGVVVKDPANDFRYTRWNRRAEMDLGLSASEAVGRRCDEVPSLQSVAKALREEDELVFRDNINLTSQHSGEFNDQKRHFTIFKKMVHLAEGKRALLCVFVDVTQQKEDEQALRMAMVAAQSAERAKSYFLATMSHEIRTPLNTIIGFSELLQDKDLGAQERQDYVCSVNQAGCVLLNLINDILDLSKIEAEQLALTPQRTDLRALCTEILSVFRAQAEAKELALTLAYHPAADYYLLDQTHLRQILFNLLGNALKFTTRGGITLDVDYVAGARDLGELRLQVIDSGCGIPEDSQDKIFRPFVQLIHRLAKEATPNRQHGTGLGLAISQRLVEKMGGALSLSSVVDEGSTFTVTLRDVRRLEAPATADGANAVTDKPAVAAPTHNTAPAPRELNLLLVDDVPMNLQVLKSMLGRLGVKCQTAASGAEALSVLSEDHFDGVLTDLWMPEMSGADLSARIRQNPAFKQPLIIAVTADVEAEHNFYLEYFDDILHKPVTLAKLRELLGRLGDYHPGVPSE</sequence>
<dbReference type="InterPro" id="IPR013656">
    <property type="entry name" value="PAS_4"/>
</dbReference>
<dbReference type="EMBL" id="JAUSVL010000001">
    <property type="protein sequence ID" value="MDQ0290496.1"/>
    <property type="molecule type" value="Genomic_DNA"/>
</dbReference>
<dbReference type="CDD" id="cd00082">
    <property type="entry name" value="HisKA"/>
    <property type="match status" value="1"/>
</dbReference>
<dbReference type="Pfam" id="PF02518">
    <property type="entry name" value="HATPase_c"/>
    <property type="match status" value="1"/>
</dbReference>
<keyword evidence="7" id="KW-0472">Membrane</keyword>
<dbReference type="Gene3D" id="1.10.287.130">
    <property type="match status" value="1"/>
</dbReference>
<feature type="domain" description="Response regulatory" evidence="9">
    <location>
        <begin position="1174"/>
        <end position="1288"/>
    </location>
</feature>
<accession>A0AAE3VHR3</accession>
<dbReference type="SUPFAM" id="SSF47384">
    <property type="entry name" value="Homodimeric domain of signal transducing histidine kinase"/>
    <property type="match status" value="1"/>
</dbReference>
<evidence type="ECO:0000256" key="5">
    <source>
        <dbReference type="ARBA" id="ARBA00022777"/>
    </source>
</evidence>
<dbReference type="PROSITE" id="PS50113">
    <property type="entry name" value="PAC"/>
    <property type="match status" value="1"/>
</dbReference>
<dbReference type="SUPFAM" id="SSF52172">
    <property type="entry name" value="CheY-like"/>
    <property type="match status" value="1"/>
</dbReference>
<dbReference type="InterPro" id="IPR003661">
    <property type="entry name" value="HisK_dim/P_dom"/>
</dbReference>
<dbReference type="Proteomes" id="UP001238163">
    <property type="component" value="Unassembled WGS sequence"/>
</dbReference>
<dbReference type="Gene3D" id="3.30.565.10">
    <property type="entry name" value="Histidine kinase-like ATPase, C-terminal domain"/>
    <property type="match status" value="1"/>
</dbReference>
<dbReference type="InterPro" id="IPR011006">
    <property type="entry name" value="CheY-like_superfamily"/>
</dbReference>
<dbReference type="InterPro" id="IPR036097">
    <property type="entry name" value="HisK_dim/P_sf"/>
</dbReference>
<evidence type="ECO:0000256" key="4">
    <source>
        <dbReference type="ARBA" id="ARBA00022679"/>
    </source>
</evidence>
<dbReference type="RefSeq" id="WP_307262068.1">
    <property type="nucleotide sequence ID" value="NZ_JAUSVL010000001.1"/>
</dbReference>
<dbReference type="PANTHER" id="PTHR43047">
    <property type="entry name" value="TWO-COMPONENT HISTIDINE PROTEIN KINASE"/>
    <property type="match status" value="1"/>
</dbReference>
<comment type="caution">
    <text evidence="12">The sequence shown here is derived from an EMBL/GenBank/DDBJ whole genome shotgun (WGS) entry which is preliminary data.</text>
</comment>
<keyword evidence="13" id="KW-1185">Reference proteome</keyword>
<dbReference type="PRINTS" id="PR00344">
    <property type="entry name" value="BCTRLSENSOR"/>
</dbReference>
<dbReference type="InterPro" id="IPR013767">
    <property type="entry name" value="PAS_fold"/>
</dbReference>
<dbReference type="Pfam" id="PF00512">
    <property type="entry name" value="HisKA"/>
    <property type="match status" value="1"/>
</dbReference>
<evidence type="ECO:0000259" key="9">
    <source>
        <dbReference type="PROSITE" id="PS50110"/>
    </source>
</evidence>
<dbReference type="InterPro" id="IPR003594">
    <property type="entry name" value="HATPase_dom"/>
</dbReference>
<keyword evidence="7" id="KW-1133">Transmembrane helix</keyword>
<dbReference type="InterPro" id="IPR005467">
    <property type="entry name" value="His_kinase_dom"/>
</dbReference>
<dbReference type="InterPro" id="IPR001789">
    <property type="entry name" value="Sig_transdc_resp-reg_receiver"/>
</dbReference>
<protein>
    <recommendedName>
        <fullName evidence="2">histidine kinase</fullName>
        <ecNumber evidence="2">2.7.13.3</ecNumber>
    </recommendedName>
</protein>
<comment type="catalytic activity">
    <reaction evidence="1">
        <text>ATP + protein L-histidine = ADP + protein N-phospho-L-histidine.</text>
        <dbReference type="EC" id="2.7.13.3"/>
    </reaction>
</comment>
<dbReference type="GO" id="GO:0000155">
    <property type="term" value="F:phosphorelay sensor kinase activity"/>
    <property type="evidence" value="ECO:0007669"/>
    <property type="project" value="InterPro"/>
</dbReference>
<proteinExistence type="predicted"/>
<dbReference type="Pfam" id="PF00072">
    <property type="entry name" value="Response_reg"/>
    <property type="match status" value="1"/>
</dbReference>
<dbReference type="SMART" id="SM00388">
    <property type="entry name" value="HisKA"/>
    <property type="match status" value="1"/>
</dbReference>
<gene>
    <name evidence="12" type="ORF">J3R75_002603</name>
</gene>
<dbReference type="SMART" id="SM00387">
    <property type="entry name" value="HATPase_c"/>
    <property type="match status" value="1"/>
</dbReference>
<dbReference type="PROSITE" id="PS50109">
    <property type="entry name" value="HIS_KIN"/>
    <property type="match status" value="1"/>
</dbReference>
<name>A0AAE3VHR3_9BACT</name>